<evidence type="ECO:0000313" key="2">
    <source>
        <dbReference type="Proteomes" id="UP001381693"/>
    </source>
</evidence>
<dbReference type="AlphaFoldDB" id="A0AAN9A056"/>
<gene>
    <name evidence="1" type="ORF">SK128_014940</name>
</gene>
<evidence type="ECO:0000313" key="1">
    <source>
        <dbReference type="EMBL" id="KAK7067360.1"/>
    </source>
</evidence>
<reference evidence="1 2" key="1">
    <citation type="submission" date="2023-11" db="EMBL/GenBank/DDBJ databases">
        <title>Halocaridina rubra genome assembly.</title>
        <authorList>
            <person name="Smith C."/>
        </authorList>
    </citation>
    <scope>NUCLEOTIDE SEQUENCE [LARGE SCALE GENOMIC DNA]</scope>
    <source>
        <strain evidence="1">EP-1</strain>
        <tissue evidence="1">Whole</tissue>
    </source>
</reference>
<name>A0AAN9A056_HALRR</name>
<sequence length="54" mass="6535">MVQSQFTQKSFPFILYICSFRLMLSRWILENPSSYRNHEVKNRETFFTQTLKAA</sequence>
<keyword evidence="2" id="KW-1185">Reference proteome</keyword>
<protein>
    <submittedName>
        <fullName evidence="1">Uncharacterized protein</fullName>
    </submittedName>
</protein>
<accession>A0AAN9A056</accession>
<dbReference type="EMBL" id="JAXCGZ010018869">
    <property type="protein sequence ID" value="KAK7067360.1"/>
    <property type="molecule type" value="Genomic_DNA"/>
</dbReference>
<comment type="caution">
    <text evidence="1">The sequence shown here is derived from an EMBL/GenBank/DDBJ whole genome shotgun (WGS) entry which is preliminary data.</text>
</comment>
<dbReference type="Proteomes" id="UP001381693">
    <property type="component" value="Unassembled WGS sequence"/>
</dbReference>
<proteinExistence type="predicted"/>
<organism evidence="1 2">
    <name type="scientific">Halocaridina rubra</name>
    <name type="common">Hawaiian red shrimp</name>
    <dbReference type="NCBI Taxonomy" id="373956"/>
    <lineage>
        <taxon>Eukaryota</taxon>
        <taxon>Metazoa</taxon>
        <taxon>Ecdysozoa</taxon>
        <taxon>Arthropoda</taxon>
        <taxon>Crustacea</taxon>
        <taxon>Multicrustacea</taxon>
        <taxon>Malacostraca</taxon>
        <taxon>Eumalacostraca</taxon>
        <taxon>Eucarida</taxon>
        <taxon>Decapoda</taxon>
        <taxon>Pleocyemata</taxon>
        <taxon>Caridea</taxon>
        <taxon>Atyoidea</taxon>
        <taxon>Atyidae</taxon>
        <taxon>Halocaridina</taxon>
    </lineage>
</organism>